<feature type="domain" description="Penicillin-binding protein dimerisation" evidence="18">
    <location>
        <begin position="64"/>
        <end position="213"/>
    </location>
</feature>
<keyword evidence="2 16" id="KW-1003">Cell membrane</keyword>
<comment type="caution">
    <text evidence="19">The sequence shown here is derived from an EMBL/GenBank/DDBJ whole genome shotgun (WGS) entry which is preliminary data.</text>
</comment>
<evidence type="ECO:0000256" key="2">
    <source>
        <dbReference type="ARBA" id="ARBA00022475"/>
    </source>
</evidence>
<dbReference type="Proteomes" id="UP001068379">
    <property type="component" value="Unassembled WGS sequence"/>
</dbReference>
<evidence type="ECO:0000256" key="8">
    <source>
        <dbReference type="ARBA" id="ARBA00022801"/>
    </source>
</evidence>
<evidence type="ECO:0000259" key="17">
    <source>
        <dbReference type="Pfam" id="PF00905"/>
    </source>
</evidence>
<evidence type="ECO:0000256" key="13">
    <source>
        <dbReference type="ARBA" id="ARBA00023210"/>
    </source>
</evidence>
<keyword evidence="5 16" id="KW-0121">Carboxypeptidase</keyword>
<evidence type="ECO:0000256" key="6">
    <source>
        <dbReference type="ARBA" id="ARBA00022670"/>
    </source>
</evidence>
<keyword evidence="12 16" id="KW-0472">Membrane</keyword>
<dbReference type="InterPro" id="IPR050515">
    <property type="entry name" value="Beta-lactam/transpept"/>
</dbReference>
<sequence>MKRFGFHESPVLASRPAFWRARLVVIMLMLGFAALAAKALNLQILSNEFLQRQGERRYERTLVLPASRGKILDRSGSVVLASSVPAKAVWAIPEDFHKASDAQVSELARLLDVKPAELRQRTQDEDKNFVYLQRQVAVDKAKAIQQLKIPGVQQLAETRRFYPEGEVMAHIVGFTNIEDRGIEGIELAFNDRLSGQPGSRRVIKDRLGRVVEDVQAVVPPVDGQNLQLSIDAGIQFDTYTALKAAMKEHQARAAAAIVLDARSGEILAMVNLPSYDPNDTSARTGQALRNRVVTDTFEPGSIMKPFTAALALDEGKITTHTQFDTGNGRYNYQGAVISDVSRKGNGVLDVGGIIQRSSNIGMTMISERLSSQSMWEKFSALGFGRAPQTHFPGMVSGRLRPWQRWRPIERATMAYGYGLSVSLLQVAHAYTVFARNGDMVSLSLLRREGEPTSVQVYTPEIARLMRGMLEAAAGPDGAKRAQVQGYRVAGKSGTARKIVNGQYSKTKYRGSFVGLAPVSDPRIVVAVSIDEPSAGGYYGGRVAAPVFSDIVSSTLRRLGVRPDAPMDSLVAVAGQGGSTQ</sequence>
<keyword evidence="13 16" id="KW-0717">Septation</keyword>
<dbReference type="Pfam" id="PF00905">
    <property type="entry name" value="Transpeptidase"/>
    <property type="match status" value="1"/>
</dbReference>
<keyword evidence="10 16" id="KW-0573">Peptidoglycan synthesis</keyword>
<evidence type="ECO:0000256" key="1">
    <source>
        <dbReference type="ARBA" id="ARBA00004370"/>
    </source>
</evidence>
<keyword evidence="9 16" id="KW-0133">Cell shape</keyword>
<keyword evidence="6 16" id="KW-0645">Protease</keyword>
<feature type="domain" description="Penicillin-binding protein transpeptidase" evidence="17">
    <location>
        <begin position="255"/>
        <end position="551"/>
    </location>
</feature>
<dbReference type="Gene3D" id="3.40.710.10">
    <property type="entry name" value="DD-peptidase/beta-lactamase superfamily"/>
    <property type="match status" value="1"/>
</dbReference>
<dbReference type="PANTHER" id="PTHR30627:SF1">
    <property type="entry name" value="PEPTIDOGLYCAN D,D-TRANSPEPTIDASE FTSI"/>
    <property type="match status" value="1"/>
</dbReference>
<dbReference type="SUPFAM" id="SSF56519">
    <property type="entry name" value="Penicillin binding protein dimerisation domain"/>
    <property type="match status" value="1"/>
</dbReference>
<evidence type="ECO:0000256" key="10">
    <source>
        <dbReference type="ARBA" id="ARBA00022984"/>
    </source>
</evidence>
<dbReference type="EMBL" id="JAPWHE010000003">
    <property type="protein sequence ID" value="MCZ4329482.1"/>
    <property type="molecule type" value="Genomic_DNA"/>
</dbReference>
<dbReference type="Gene3D" id="1.10.150.770">
    <property type="match status" value="1"/>
</dbReference>
<name>A0ABT4M2D1_9BURK</name>
<keyword evidence="4 16" id="KW-0132">Cell division</keyword>
<evidence type="ECO:0000313" key="19">
    <source>
        <dbReference type="EMBL" id="MCZ4329482.1"/>
    </source>
</evidence>
<dbReference type="InterPro" id="IPR012338">
    <property type="entry name" value="Beta-lactam/transpept-like"/>
</dbReference>
<keyword evidence="8 16" id="KW-0378">Hydrolase</keyword>
<evidence type="ECO:0000256" key="7">
    <source>
        <dbReference type="ARBA" id="ARBA00022692"/>
    </source>
</evidence>
<keyword evidence="15 16" id="KW-0961">Cell wall biogenesis/degradation</keyword>
<evidence type="ECO:0000259" key="18">
    <source>
        <dbReference type="Pfam" id="PF03717"/>
    </source>
</evidence>
<keyword evidence="11 16" id="KW-1133">Transmembrane helix</keyword>
<evidence type="ECO:0000256" key="4">
    <source>
        <dbReference type="ARBA" id="ARBA00022618"/>
    </source>
</evidence>
<dbReference type="PANTHER" id="PTHR30627">
    <property type="entry name" value="PEPTIDOGLYCAN D,D-TRANSPEPTIDASE"/>
    <property type="match status" value="1"/>
</dbReference>
<evidence type="ECO:0000256" key="11">
    <source>
        <dbReference type="ARBA" id="ARBA00022989"/>
    </source>
</evidence>
<feature type="active site" description="Acyl-ester intermediate" evidence="16">
    <location>
        <position position="301"/>
    </location>
</feature>
<comment type="similarity">
    <text evidence="16">Belongs to the transpeptidase family. FtsI subfamily.</text>
</comment>
<evidence type="ECO:0000256" key="14">
    <source>
        <dbReference type="ARBA" id="ARBA00023306"/>
    </source>
</evidence>
<keyword evidence="3 16" id="KW-0997">Cell inner membrane</keyword>
<dbReference type="InterPro" id="IPR037532">
    <property type="entry name" value="FtsI_transpept"/>
</dbReference>
<organism evidence="19 20">
    <name type="scientific">Castellaniella denitrificans</name>
    <dbReference type="NCBI Taxonomy" id="56119"/>
    <lineage>
        <taxon>Bacteria</taxon>
        <taxon>Pseudomonadati</taxon>
        <taxon>Pseudomonadota</taxon>
        <taxon>Betaproteobacteria</taxon>
        <taxon>Burkholderiales</taxon>
        <taxon>Alcaligenaceae</taxon>
        <taxon>Castellaniella</taxon>
    </lineage>
</organism>
<dbReference type="HAMAP" id="MF_02080">
    <property type="entry name" value="FtsI_transpept"/>
    <property type="match status" value="1"/>
</dbReference>
<keyword evidence="20" id="KW-1185">Reference proteome</keyword>
<dbReference type="RefSeq" id="WP_269357599.1">
    <property type="nucleotide sequence ID" value="NZ_JAPWHE010000003.1"/>
</dbReference>
<evidence type="ECO:0000256" key="5">
    <source>
        <dbReference type="ARBA" id="ARBA00022645"/>
    </source>
</evidence>
<comment type="function">
    <text evidence="16">Catalyzes cross-linking of the peptidoglycan cell wall at the division septum.</text>
</comment>
<keyword evidence="7 16" id="KW-0812">Transmembrane</keyword>
<gene>
    <name evidence="16" type="primary">ftsI</name>
    <name evidence="19" type="ORF">O4H32_05895</name>
</gene>
<evidence type="ECO:0000256" key="16">
    <source>
        <dbReference type="HAMAP-Rule" id="MF_02080"/>
    </source>
</evidence>
<dbReference type="SUPFAM" id="SSF56601">
    <property type="entry name" value="beta-lactamase/transpeptidase-like"/>
    <property type="match status" value="1"/>
</dbReference>
<evidence type="ECO:0000256" key="15">
    <source>
        <dbReference type="ARBA" id="ARBA00023316"/>
    </source>
</evidence>
<evidence type="ECO:0000256" key="9">
    <source>
        <dbReference type="ARBA" id="ARBA00022960"/>
    </source>
</evidence>
<reference evidence="19" key="1">
    <citation type="submission" date="2022-12" db="EMBL/GenBank/DDBJ databases">
        <title>Bacterial isolates from different developmental stages of Nematostella vectensis.</title>
        <authorList>
            <person name="Fraune S."/>
        </authorList>
    </citation>
    <scope>NUCLEOTIDE SEQUENCE</scope>
    <source>
        <strain evidence="19">G21619-S1</strain>
    </source>
</reference>
<dbReference type="Gene3D" id="3.30.450.330">
    <property type="match status" value="1"/>
</dbReference>
<dbReference type="Pfam" id="PF03717">
    <property type="entry name" value="PBP_dimer"/>
    <property type="match status" value="1"/>
</dbReference>
<dbReference type="InterPro" id="IPR001460">
    <property type="entry name" value="PCN-bd_Tpept"/>
</dbReference>
<evidence type="ECO:0000256" key="3">
    <source>
        <dbReference type="ARBA" id="ARBA00022519"/>
    </source>
</evidence>
<comment type="subcellular location">
    <subcellularLocation>
        <location evidence="1">Membrane</location>
    </subcellularLocation>
</comment>
<keyword evidence="14 16" id="KW-0131">Cell cycle</keyword>
<dbReference type="Gene3D" id="3.90.1310.10">
    <property type="entry name" value="Penicillin-binding protein 2a (Domain 2)"/>
    <property type="match status" value="1"/>
</dbReference>
<protein>
    <recommendedName>
        <fullName evidence="16">Peptidoglycan D,D-transpeptidase FtsI</fullName>
        <ecNumber evidence="16">3.4.16.4</ecNumber>
    </recommendedName>
    <alternativeName>
        <fullName evidence="16">Penicillin-binding protein 3</fullName>
        <shortName evidence="16">PBP-3</shortName>
    </alternativeName>
</protein>
<comment type="catalytic activity">
    <reaction evidence="16">
        <text>Preferential cleavage: (Ac)2-L-Lys-D-Ala-|-D-Ala. Also transpeptidation of peptidyl-alanyl moieties that are N-acyl substituents of D-alanine.</text>
        <dbReference type="EC" id="3.4.16.4"/>
    </reaction>
</comment>
<dbReference type="EC" id="3.4.16.4" evidence="16"/>
<dbReference type="InterPro" id="IPR005311">
    <property type="entry name" value="PBP_dimer"/>
</dbReference>
<accession>A0ABT4M2D1</accession>
<evidence type="ECO:0000256" key="12">
    <source>
        <dbReference type="ARBA" id="ARBA00023136"/>
    </source>
</evidence>
<evidence type="ECO:0000313" key="20">
    <source>
        <dbReference type="Proteomes" id="UP001068379"/>
    </source>
</evidence>
<proteinExistence type="inferred from homology"/>
<comment type="pathway">
    <text evidence="16">Cell wall biogenesis; peptidoglycan biosynthesis.</text>
</comment>
<dbReference type="InterPro" id="IPR036138">
    <property type="entry name" value="PBP_dimer_sf"/>
</dbReference>